<sequence length="130" mass="15064">MENKKSSYKLSSYIAAFNNNFNHKKEKLCKTEKKMAPSIKDSKTMNNIKYLKELQVVFIPDIDPHPEFFYPIHPDPPYQLARVASKSLSDIGGLDSSESIHDYASIMDPLEVHDIEERTLCFKLKRKTKK</sequence>
<evidence type="ECO:0000313" key="2">
    <source>
        <dbReference type="Proteomes" id="UP001497623"/>
    </source>
</evidence>
<feature type="non-terminal residue" evidence="1">
    <location>
        <position position="130"/>
    </location>
</feature>
<proteinExistence type="predicted"/>
<comment type="caution">
    <text evidence="1">The sequence shown here is derived from an EMBL/GenBank/DDBJ whole genome shotgun (WGS) entry which is preliminary data.</text>
</comment>
<dbReference type="Proteomes" id="UP001497623">
    <property type="component" value="Unassembled WGS sequence"/>
</dbReference>
<name>A0AAV2QDS2_MEGNR</name>
<evidence type="ECO:0000313" key="1">
    <source>
        <dbReference type="EMBL" id="CAL4082211.1"/>
    </source>
</evidence>
<keyword evidence="2" id="KW-1185">Reference proteome</keyword>
<reference evidence="1 2" key="1">
    <citation type="submission" date="2024-05" db="EMBL/GenBank/DDBJ databases">
        <authorList>
            <person name="Wallberg A."/>
        </authorList>
    </citation>
    <scope>NUCLEOTIDE SEQUENCE [LARGE SCALE GENOMIC DNA]</scope>
</reference>
<dbReference type="EMBL" id="CAXKWB010006233">
    <property type="protein sequence ID" value="CAL4082211.1"/>
    <property type="molecule type" value="Genomic_DNA"/>
</dbReference>
<gene>
    <name evidence="1" type="ORF">MNOR_LOCUS11736</name>
</gene>
<dbReference type="AlphaFoldDB" id="A0AAV2QDS2"/>
<protein>
    <submittedName>
        <fullName evidence="1">Uncharacterized protein</fullName>
    </submittedName>
</protein>
<organism evidence="1 2">
    <name type="scientific">Meganyctiphanes norvegica</name>
    <name type="common">Northern krill</name>
    <name type="synonym">Thysanopoda norvegica</name>
    <dbReference type="NCBI Taxonomy" id="48144"/>
    <lineage>
        <taxon>Eukaryota</taxon>
        <taxon>Metazoa</taxon>
        <taxon>Ecdysozoa</taxon>
        <taxon>Arthropoda</taxon>
        <taxon>Crustacea</taxon>
        <taxon>Multicrustacea</taxon>
        <taxon>Malacostraca</taxon>
        <taxon>Eumalacostraca</taxon>
        <taxon>Eucarida</taxon>
        <taxon>Euphausiacea</taxon>
        <taxon>Euphausiidae</taxon>
        <taxon>Meganyctiphanes</taxon>
    </lineage>
</organism>
<accession>A0AAV2QDS2</accession>